<feature type="region of interest" description="Disordered" evidence="1">
    <location>
        <begin position="179"/>
        <end position="198"/>
    </location>
</feature>
<name>A0A6A6XVB3_9PLEO</name>
<evidence type="ECO:0000313" key="3">
    <source>
        <dbReference type="Proteomes" id="UP000799757"/>
    </source>
</evidence>
<gene>
    <name evidence="2" type="ORF">K505DRAFT_60544</name>
</gene>
<dbReference type="Proteomes" id="UP000799757">
    <property type="component" value="Unassembled WGS sequence"/>
</dbReference>
<protein>
    <submittedName>
        <fullName evidence="2">Uncharacterized protein</fullName>
    </submittedName>
</protein>
<organism evidence="2 3">
    <name type="scientific">Melanomma pulvis-pyrius CBS 109.77</name>
    <dbReference type="NCBI Taxonomy" id="1314802"/>
    <lineage>
        <taxon>Eukaryota</taxon>
        <taxon>Fungi</taxon>
        <taxon>Dikarya</taxon>
        <taxon>Ascomycota</taxon>
        <taxon>Pezizomycotina</taxon>
        <taxon>Dothideomycetes</taxon>
        <taxon>Pleosporomycetidae</taxon>
        <taxon>Pleosporales</taxon>
        <taxon>Melanommataceae</taxon>
        <taxon>Melanomma</taxon>
    </lineage>
</organism>
<proteinExistence type="predicted"/>
<evidence type="ECO:0000313" key="2">
    <source>
        <dbReference type="EMBL" id="KAF2799497.1"/>
    </source>
</evidence>
<keyword evidence="3" id="KW-1185">Reference proteome</keyword>
<evidence type="ECO:0000256" key="1">
    <source>
        <dbReference type="SAM" id="MobiDB-lite"/>
    </source>
</evidence>
<reference evidence="2" key="1">
    <citation type="journal article" date="2020" name="Stud. Mycol.">
        <title>101 Dothideomycetes genomes: a test case for predicting lifestyles and emergence of pathogens.</title>
        <authorList>
            <person name="Haridas S."/>
            <person name="Albert R."/>
            <person name="Binder M."/>
            <person name="Bloem J."/>
            <person name="Labutti K."/>
            <person name="Salamov A."/>
            <person name="Andreopoulos B."/>
            <person name="Baker S."/>
            <person name="Barry K."/>
            <person name="Bills G."/>
            <person name="Bluhm B."/>
            <person name="Cannon C."/>
            <person name="Castanera R."/>
            <person name="Culley D."/>
            <person name="Daum C."/>
            <person name="Ezra D."/>
            <person name="Gonzalez J."/>
            <person name="Henrissat B."/>
            <person name="Kuo A."/>
            <person name="Liang C."/>
            <person name="Lipzen A."/>
            <person name="Lutzoni F."/>
            <person name="Magnuson J."/>
            <person name="Mondo S."/>
            <person name="Nolan M."/>
            <person name="Ohm R."/>
            <person name="Pangilinan J."/>
            <person name="Park H.-J."/>
            <person name="Ramirez L."/>
            <person name="Alfaro M."/>
            <person name="Sun H."/>
            <person name="Tritt A."/>
            <person name="Yoshinaga Y."/>
            <person name="Zwiers L.-H."/>
            <person name="Turgeon B."/>
            <person name="Goodwin S."/>
            <person name="Spatafora J."/>
            <person name="Crous P."/>
            <person name="Grigoriev I."/>
        </authorList>
    </citation>
    <scope>NUCLEOTIDE SEQUENCE</scope>
    <source>
        <strain evidence="2">CBS 109.77</strain>
    </source>
</reference>
<dbReference type="AlphaFoldDB" id="A0A6A6XVB3"/>
<dbReference type="EMBL" id="MU001763">
    <property type="protein sequence ID" value="KAF2799497.1"/>
    <property type="molecule type" value="Genomic_DNA"/>
</dbReference>
<accession>A0A6A6XVB3</accession>
<dbReference type="OrthoDB" id="3747946at2759"/>
<sequence>MCMCTQYAASTCGHSWISLTHQCGPFRNLLTCPCLETFQTLAAPPFTCPQCHCGFQDEETLRMISNGWGGPTMIANGHGGHGFLGGWGGGGGGMFPGFGGGRYNSAGPVVPVVPGGGYNGAGSMVPMLSGRGCGGGELVPVVPGGAYGGDLVSMVPGGGYMGRRSSGWFGSSGRNNRRYRHSSHSYSESAPVNGCTVM</sequence>